<gene>
    <name evidence="2" type="ORF">QO014_000271</name>
</gene>
<keyword evidence="1" id="KW-0732">Signal</keyword>
<evidence type="ECO:0000256" key="1">
    <source>
        <dbReference type="SAM" id="SignalP"/>
    </source>
</evidence>
<accession>A0ABU0H0R8</accession>
<name>A0ABU0H0R8_9HYPH</name>
<dbReference type="RefSeq" id="WP_266346857.1">
    <property type="nucleotide sequence ID" value="NZ_JAPKNG010000001.1"/>
</dbReference>
<evidence type="ECO:0000313" key="3">
    <source>
        <dbReference type="Proteomes" id="UP001241603"/>
    </source>
</evidence>
<dbReference type="EMBL" id="JAUSVO010000001">
    <property type="protein sequence ID" value="MDQ0435901.1"/>
    <property type="molecule type" value="Genomic_DNA"/>
</dbReference>
<reference evidence="2 3" key="1">
    <citation type="submission" date="2023-07" db="EMBL/GenBank/DDBJ databases">
        <title>Genomic Encyclopedia of Type Strains, Phase IV (KMG-IV): sequencing the most valuable type-strain genomes for metagenomic binning, comparative biology and taxonomic classification.</title>
        <authorList>
            <person name="Goeker M."/>
        </authorList>
    </citation>
    <scope>NUCLEOTIDE SEQUENCE [LARGE SCALE GENOMIC DNA]</scope>
    <source>
        <strain evidence="2 3">B6-8</strain>
    </source>
</reference>
<feature type="chain" id="PRO_5046509987" evidence="1">
    <location>
        <begin position="26"/>
        <end position="150"/>
    </location>
</feature>
<dbReference type="Proteomes" id="UP001241603">
    <property type="component" value="Unassembled WGS sequence"/>
</dbReference>
<keyword evidence="3" id="KW-1185">Reference proteome</keyword>
<proteinExistence type="predicted"/>
<organism evidence="2 3">
    <name type="scientific">Kaistia dalseonensis</name>
    <dbReference type="NCBI Taxonomy" id="410840"/>
    <lineage>
        <taxon>Bacteria</taxon>
        <taxon>Pseudomonadati</taxon>
        <taxon>Pseudomonadota</taxon>
        <taxon>Alphaproteobacteria</taxon>
        <taxon>Hyphomicrobiales</taxon>
        <taxon>Kaistiaceae</taxon>
        <taxon>Kaistia</taxon>
    </lineage>
</organism>
<comment type="caution">
    <text evidence="2">The sequence shown here is derived from an EMBL/GenBank/DDBJ whole genome shotgun (WGS) entry which is preliminary data.</text>
</comment>
<evidence type="ECO:0000313" key="2">
    <source>
        <dbReference type="EMBL" id="MDQ0435901.1"/>
    </source>
</evidence>
<protein>
    <submittedName>
        <fullName evidence="2">Uncharacterized protein</fullName>
    </submittedName>
</protein>
<feature type="signal peptide" evidence="1">
    <location>
        <begin position="1"/>
        <end position="25"/>
    </location>
</feature>
<sequence>MFRRFILTAVTGVGLTLLTAGPGFAEDTPPVAVDPLNGAWADLAETEGDLLSGAQFTQLTSLAYQTAVVRVCDSHTLDKDAVGKALDKLLTQAEQKLAPEQQDERTAAILIAFGARYGLFIAEAHLDKKAFCESAAKLKDGSGNLPLFLK</sequence>